<name>A0A0R3S1A8_9BILA</name>
<evidence type="ECO:0000256" key="1">
    <source>
        <dbReference type="SAM" id="MobiDB-lite"/>
    </source>
</evidence>
<feature type="compositionally biased region" description="Polar residues" evidence="1">
    <location>
        <begin position="1"/>
        <end position="11"/>
    </location>
</feature>
<proteinExistence type="predicted"/>
<feature type="region of interest" description="Disordered" evidence="1">
    <location>
        <begin position="1"/>
        <end position="34"/>
    </location>
</feature>
<feature type="region of interest" description="Disordered" evidence="1">
    <location>
        <begin position="361"/>
        <end position="400"/>
    </location>
</feature>
<dbReference type="FunFam" id="1.10.167.10:FF:000001">
    <property type="entry name" value="Putative regulator of g-protein signaling 12"/>
    <property type="match status" value="1"/>
</dbReference>
<dbReference type="Proteomes" id="UP000050640">
    <property type="component" value="Unplaced"/>
</dbReference>
<dbReference type="SUPFAM" id="SSF48097">
    <property type="entry name" value="Regulator of G-protein signaling, RGS"/>
    <property type="match status" value="1"/>
</dbReference>
<protein>
    <submittedName>
        <fullName evidence="4">RGS domain-containing protein</fullName>
    </submittedName>
</protein>
<dbReference type="PANTHER" id="PTHR10845:SF259">
    <property type="entry name" value="RGS DOMAIN-CONTAINING PROTEIN-RELATED"/>
    <property type="match status" value="1"/>
</dbReference>
<dbReference type="PRINTS" id="PR01301">
    <property type="entry name" value="RGSPROTEIN"/>
</dbReference>
<evidence type="ECO:0000313" key="4">
    <source>
        <dbReference type="WBParaSite" id="EEL_0000844401-mRNA-1"/>
    </source>
</evidence>
<accession>A0A0R3S1A8</accession>
<feature type="compositionally biased region" description="Low complexity" evidence="1">
    <location>
        <begin position="24"/>
        <end position="34"/>
    </location>
</feature>
<feature type="compositionally biased region" description="Polar residues" evidence="1">
    <location>
        <begin position="386"/>
        <end position="400"/>
    </location>
</feature>
<dbReference type="PANTHER" id="PTHR10845">
    <property type="entry name" value="REGULATOR OF G PROTEIN SIGNALING"/>
    <property type="match status" value="1"/>
</dbReference>
<dbReference type="InterPro" id="IPR016137">
    <property type="entry name" value="RGS"/>
</dbReference>
<sequence length="400" mass="45068">MRNSDWNNHNSHTYRHHRHCQTTSLSPSSSGHIPSLLPATRQCSKSGCTYGVNPCGAECSRNSEDASSNLHTLPKIKNQTSLLKSKIPISIRHNDLDYTTGSSSITSSTTVSENFHQKLIGVPFITTTSDITSDGSSVADVKPSIGASTNARYLCANETQKNSEDSINSVRRTASFTFSPKGCLDKVNQRLQVHDIEPKRRFSRFAKTLDFIKSKMDSCSTSTLYPSKEEIMQWQDSFERLLNHKYGCLLFRTFLKGEFSDENVDFWIECEEFRKMKEGKKSTIQKAHSIYNKYIAEQSPKEVNLDSDTRTATKAALENGAKLNMFSLAQTRIEQLMAKDSYRRFLKSKLFLDLLTNGTSTASNSNKARQKENEHERQSRLPEASKTVNSTYTAGNSKNF</sequence>
<keyword evidence="3" id="KW-1185">Reference proteome</keyword>
<dbReference type="STRING" id="1147741.A0A0R3S1A8"/>
<dbReference type="AlphaFoldDB" id="A0A0R3S1A8"/>
<dbReference type="InterPro" id="IPR044926">
    <property type="entry name" value="RGS_subdomain_2"/>
</dbReference>
<dbReference type="PROSITE" id="PS50132">
    <property type="entry name" value="RGS"/>
    <property type="match status" value="1"/>
</dbReference>
<feature type="compositionally biased region" description="Basic and acidic residues" evidence="1">
    <location>
        <begin position="369"/>
        <end position="380"/>
    </location>
</feature>
<dbReference type="Gene3D" id="1.10.167.10">
    <property type="entry name" value="Regulator of G-protein Signalling 4, domain 2"/>
    <property type="match status" value="1"/>
</dbReference>
<organism evidence="3 4">
    <name type="scientific">Elaeophora elaphi</name>
    <dbReference type="NCBI Taxonomy" id="1147741"/>
    <lineage>
        <taxon>Eukaryota</taxon>
        <taxon>Metazoa</taxon>
        <taxon>Ecdysozoa</taxon>
        <taxon>Nematoda</taxon>
        <taxon>Chromadorea</taxon>
        <taxon>Rhabditida</taxon>
        <taxon>Spirurina</taxon>
        <taxon>Spiruromorpha</taxon>
        <taxon>Filarioidea</taxon>
        <taxon>Onchocercidae</taxon>
        <taxon>Elaeophora</taxon>
    </lineage>
</organism>
<dbReference type="InterPro" id="IPR036305">
    <property type="entry name" value="RGS_sf"/>
</dbReference>
<evidence type="ECO:0000313" key="3">
    <source>
        <dbReference type="Proteomes" id="UP000050640"/>
    </source>
</evidence>
<dbReference type="WBParaSite" id="EEL_0000844401-mRNA-1">
    <property type="protein sequence ID" value="EEL_0000844401-mRNA-1"/>
    <property type="gene ID" value="EEL_0000844401"/>
</dbReference>
<reference evidence="4" key="1">
    <citation type="submission" date="2017-02" db="UniProtKB">
        <authorList>
            <consortium name="WormBaseParasite"/>
        </authorList>
    </citation>
    <scope>IDENTIFICATION</scope>
</reference>
<dbReference type="Pfam" id="PF00615">
    <property type="entry name" value="RGS"/>
    <property type="match status" value="1"/>
</dbReference>
<dbReference type="SMART" id="SM00315">
    <property type="entry name" value="RGS"/>
    <property type="match status" value="1"/>
</dbReference>
<feature type="domain" description="RGS" evidence="2">
    <location>
        <begin position="237"/>
        <end position="355"/>
    </location>
</feature>
<evidence type="ECO:0000259" key="2">
    <source>
        <dbReference type="PROSITE" id="PS50132"/>
    </source>
</evidence>